<reference evidence="2" key="1">
    <citation type="submission" date="2022-08" db="EMBL/GenBank/DDBJ databases">
        <authorList>
            <person name="Gutierrez-Valencia J."/>
        </authorList>
    </citation>
    <scope>NUCLEOTIDE SEQUENCE</scope>
</reference>
<name>A0AAV0RBH3_9ROSI</name>
<proteinExistence type="predicted"/>
<feature type="compositionally biased region" description="Basic and acidic residues" evidence="1">
    <location>
        <begin position="260"/>
        <end position="276"/>
    </location>
</feature>
<gene>
    <name evidence="2" type="ORF">LITE_LOCUS47238</name>
</gene>
<dbReference type="AlphaFoldDB" id="A0AAV0RBH3"/>
<feature type="region of interest" description="Disordered" evidence="1">
    <location>
        <begin position="212"/>
        <end position="235"/>
    </location>
</feature>
<organism evidence="2 3">
    <name type="scientific">Linum tenue</name>
    <dbReference type="NCBI Taxonomy" id="586396"/>
    <lineage>
        <taxon>Eukaryota</taxon>
        <taxon>Viridiplantae</taxon>
        <taxon>Streptophyta</taxon>
        <taxon>Embryophyta</taxon>
        <taxon>Tracheophyta</taxon>
        <taxon>Spermatophyta</taxon>
        <taxon>Magnoliopsida</taxon>
        <taxon>eudicotyledons</taxon>
        <taxon>Gunneridae</taxon>
        <taxon>Pentapetalae</taxon>
        <taxon>rosids</taxon>
        <taxon>fabids</taxon>
        <taxon>Malpighiales</taxon>
        <taxon>Linaceae</taxon>
        <taxon>Linum</taxon>
    </lineage>
</organism>
<dbReference type="EMBL" id="CAMGYJ010000010">
    <property type="protein sequence ID" value="CAI0554566.1"/>
    <property type="molecule type" value="Genomic_DNA"/>
</dbReference>
<dbReference type="PANTHER" id="PTHR33924">
    <property type="entry name" value="CATION-TRANSPORTING ATPASE"/>
    <property type="match status" value="1"/>
</dbReference>
<sequence length="436" mass="47364">QYFPSRPHKNLNINLRFYSPKLQTSAAKIKLVLILPNAISIHPQRINRAPVDPLPSSAFLLLLYSRLPDLNLGLTMAGENITGGVSKPRQALGDVTNQPLKRGFSSIYGDSGLKGVESLEISGFAKQVCLGVENLVREKCESGFKTTADSRGKGILHLQKDGQGHDSNPIASDIGSGDGVEKVVSLISDGHPSETKEESNLLDGNVDVVEKGVGEIGDGSRDSCGSSRTDSDDDVRVSYNVSLSQSVAEELGGSQGLTSESRDPSVDGLEGEKTELPESSMLHSSQNSKSFQLDRCTRFEESSGGACANADLGADFMKTCSCSFCLTAAFMWSDLHYQDIKGRLSSLKKSQKEASILVNKFSRGRQAEIPNQGNASNSLQFETDLTSQWRSLFQHMEDIFAHESCQIEKNFLALKDLRESCKMDLAKTNGVPPEHR</sequence>
<feature type="non-terminal residue" evidence="2">
    <location>
        <position position="1"/>
    </location>
</feature>
<feature type="compositionally biased region" description="Basic and acidic residues" evidence="1">
    <location>
        <begin position="212"/>
        <end position="221"/>
    </location>
</feature>
<dbReference type="PANTHER" id="PTHR33924:SF1">
    <property type="entry name" value="DNA-DIRECTED RNA POLYMERASE SUBUNIT BETA"/>
    <property type="match status" value="1"/>
</dbReference>
<keyword evidence="3" id="KW-1185">Reference proteome</keyword>
<protein>
    <submittedName>
        <fullName evidence="2">Uncharacterized protein</fullName>
    </submittedName>
</protein>
<evidence type="ECO:0000313" key="2">
    <source>
        <dbReference type="EMBL" id="CAI0554566.1"/>
    </source>
</evidence>
<feature type="region of interest" description="Disordered" evidence="1">
    <location>
        <begin position="248"/>
        <end position="287"/>
    </location>
</feature>
<evidence type="ECO:0000313" key="3">
    <source>
        <dbReference type="Proteomes" id="UP001154282"/>
    </source>
</evidence>
<evidence type="ECO:0000256" key="1">
    <source>
        <dbReference type="SAM" id="MobiDB-lite"/>
    </source>
</evidence>
<feature type="region of interest" description="Disordered" evidence="1">
    <location>
        <begin position="157"/>
        <end position="177"/>
    </location>
</feature>
<dbReference type="Proteomes" id="UP001154282">
    <property type="component" value="Unassembled WGS sequence"/>
</dbReference>
<comment type="caution">
    <text evidence="2">The sequence shown here is derived from an EMBL/GenBank/DDBJ whole genome shotgun (WGS) entry which is preliminary data.</text>
</comment>
<accession>A0AAV0RBH3</accession>